<feature type="non-terminal residue" evidence="1">
    <location>
        <position position="1"/>
    </location>
</feature>
<sequence>MLNKTSEEFFELTILISSSSSSLSYCRTNISIVRTPKWSYFICPAGPIEWTVEEESPIGTIIGTVKEILLS</sequence>
<dbReference type="AlphaFoldDB" id="A0A8S2V2Q5"/>
<proteinExistence type="predicted"/>
<evidence type="ECO:0000313" key="2">
    <source>
        <dbReference type="Proteomes" id="UP000681720"/>
    </source>
</evidence>
<comment type="caution">
    <text evidence="1">The sequence shown here is derived from an EMBL/GenBank/DDBJ whole genome shotgun (WGS) entry which is preliminary data.</text>
</comment>
<accession>A0A8S2V2Q5</accession>
<organism evidence="1 2">
    <name type="scientific">Rotaria magnacalcarata</name>
    <dbReference type="NCBI Taxonomy" id="392030"/>
    <lineage>
        <taxon>Eukaryota</taxon>
        <taxon>Metazoa</taxon>
        <taxon>Spiralia</taxon>
        <taxon>Gnathifera</taxon>
        <taxon>Rotifera</taxon>
        <taxon>Eurotatoria</taxon>
        <taxon>Bdelloidea</taxon>
        <taxon>Philodinida</taxon>
        <taxon>Philodinidae</taxon>
        <taxon>Rotaria</taxon>
    </lineage>
</organism>
<evidence type="ECO:0000313" key="1">
    <source>
        <dbReference type="EMBL" id="CAF4364324.1"/>
    </source>
</evidence>
<dbReference type="EMBL" id="CAJOBJ010048935">
    <property type="protein sequence ID" value="CAF4364324.1"/>
    <property type="molecule type" value="Genomic_DNA"/>
</dbReference>
<gene>
    <name evidence="1" type="ORF">GIL414_LOCUS28550</name>
</gene>
<reference evidence="1" key="1">
    <citation type="submission" date="2021-02" db="EMBL/GenBank/DDBJ databases">
        <authorList>
            <person name="Nowell W R."/>
        </authorList>
    </citation>
    <scope>NUCLEOTIDE SEQUENCE</scope>
</reference>
<name>A0A8S2V2Q5_9BILA</name>
<dbReference type="Proteomes" id="UP000681720">
    <property type="component" value="Unassembled WGS sequence"/>
</dbReference>
<protein>
    <submittedName>
        <fullName evidence="1">Uncharacterized protein</fullName>
    </submittedName>
</protein>